<comment type="similarity">
    <text evidence="2">Belongs to the YSP2 family.</text>
</comment>
<dbReference type="GO" id="GO:0120015">
    <property type="term" value="F:sterol transfer activity"/>
    <property type="evidence" value="ECO:0007669"/>
    <property type="project" value="TreeGrafter"/>
</dbReference>
<feature type="compositionally biased region" description="Basic and acidic residues" evidence="7">
    <location>
        <begin position="1208"/>
        <end position="1217"/>
    </location>
</feature>
<dbReference type="GO" id="GO:0032541">
    <property type="term" value="C:cortical endoplasmic reticulum"/>
    <property type="evidence" value="ECO:0007669"/>
    <property type="project" value="TreeGrafter"/>
</dbReference>
<dbReference type="Pfam" id="PF08574">
    <property type="entry name" value="Iwr1"/>
    <property type="match status" value="1"/>
</dbReference>
<feature type="region of interest" description="Disordered" evidence="7">
    <location>
        <begin position="147"/>
        <end position="347"/>
    </location>
</feature>
<keyword evidence="4" id="KW-0812">Transmembrane</keyword>
<dbReference type="PANTHER" id="PTHR23319">
    <property type="entry name" value="GRAM DOMAIN CONTAINING 1B, ISOFORM E"/>
    <property type="match status" value="1"/>
</dbReference>
<accession>A0AAN6JCF9</accession>
<feature type="compositionally biased region" description="Acidic residues" evidence="7">
    <location>
        <begin position="1618"/>
        <end position="1627"/>
    </location>
</feature>
<dbReference type="CDD" id="cd13220">
    <property type="entry name" value="PH-GRAM_GRAMDC"/>
    <property type="match status" value="1"/>
</dbReference>
<comment type="subcellular location">
    <subcellularLocation>
        <location evidence="1">Membrane</location>
        <topology evidence="1">Single-pass membrane protein</topology>
    </subcellularLocation>
</comment>
<feature type="region of interest" description="Disordered" evidence="7">
    <location>
        <begin position="1594"/>
        <end position="1664"/>
    </location>
</feature>
<dbReference type="GO" id="GO:0005739">
    <property type="term" value="C:mitochondrion"/>
    <property type="evidence" value="ECO:0007669"/>
    <property type="project" value="TreeGrafter"/>
</dbReference>
<dbReference type="PANTHER" id="PTHR23319:SF4">
    <property type="entry name" value="GRAM DOMAIN CONTAINING 1B, ISOFORM E"/>
    <property type="match status" value="1"/>
</dbReference>
<feature type="compositionally biased region" description="Basic and acidic residues" evidence="7">
    <location>
        <begin position="1651"/>
        <end position="1664"/>
    </location>
</feature>
<feature type="compositionally biased region" description="Polar residues" evidence="7">
    <location>
        <begin position="314"/>
        <end position="324"/>
    </location>
</feature>
<evidence type="ECO:0000256" key="4">
    <source>
        <dbReference type="ARBA" id="ARBA00022692"/>
    </source>
</evidence>
<dbReference type="Proteomes" id="UP001168146">
    <property type="component" value="Unassembled WGS sequence"/>
</dbReference>
<dbReference type="GO" id="GO:0005789">
    <property type="term" value="C:endoplasmic reticulum membrane"/>
    <property type="evidence" value="ECO:0007669"/>
    <property type="project" value="TreeGrafter"/>
</dbReference>
<feature type="compositionally biased region" description="Basic and acidic residues" evidence="7">
    <location>
        <begin position="1"/>
        <end position="28"/>
    </location>
</feature>
<feature type="region of interest" description="Disordered" evidence="7">
    <location>
        <begin position="1194"/>
        <end position="1229"/>
    </location>
</feature>
<dbReference type="InterPro" id="IPR051482">
    <property type="entry name" value="Cholesterol_transport"/>
</dbReference>
<dbReference type="Pfam" id="PF02893">
    <property type="entry name" value="GRAM"/>
    <property type="match status" value="1"/>
</dbReference>
<feature type="compositionally biased region" description="Polar residues" evidence="7">
    <location>
        <begin position="58"/>
        <end position="74"/>
    </location>
</feature>
<dbReference type="InterPro" id="IPR004182">
    <property type="entry name" value="GRAM"/>
</dbReference>
<comment type="caution">
    <text evidence="9">The sequence shown here is derived from an EMBL/GenBank/DDBJ whole genome shotgun (WGS) entry which is preliminary data.</text>
</comment>
<evidence type="ECO:0000256" key="2">
    <source>
        <dbReference type="ARBA" id="ARBA00006582"/>
    </source>
</evidence>
<feature type="region of interest" description="Disordered" evidence="7">
    <location>
        <begin position="524"/>
        <end position="566"/>
    </location>
</feature>
<dbReference type="SMART" id="SM00568">
    <property type="entry name" value="GRAM"/>
    <property type="match status" value="1"/>
</dbReference>
<feature type="compositionally biased region" description="Polar residues" evidence="7">
    <location>
        <begin position="267"/>
        <end position="284"/>
    </location>
</feature>
<dbReference type="PROSITE" id="PS51778">
    <property type="entry name" value="VAST"/>
    <property type="match status" value="1"/>
</dbReference>
<dbReference type="EMBL" id="JASUXU010000007">
    <property type="protein sequence ID" value="KAK0325312.1"/>
    <property type="molecule type" value="Genomic_DNA"/>
</dbReference>
<feature type="region of interest" description="Disordered" evidence="7">
    <location>
        <begin position="1352"/>
        <end position="1390"/>
    </location>
</feature>
<evidence type="ECO:0000256" key="3">
    <source>
        <dbReference type="ARBA" id="ARBA00010218"/>
    </source>
</evidence>
<feature type="domain" description="VASt" evidence="8">
    <location>
        <begin position="844"/>
        <end position="1016"/>
    </location>
</feature>
<sequence>MDIAIDKFKERTKRNEDSRRNSKDEGTSRLRSLLPRSKRGSRQEDDGLERRLSALSGEASNSSPALFISGNLSDVSLPDDSGHSSLMTDDNSDTERKPLRPTLSPHQSHAGYLTLSSPELHAQTQSVTTANDPPFDTLADVLQPTTSIPHINEPTDTEPFPTISPVSTIDRNPSAAEKLKGALRLPRKQPLGDTESVKSAGSGAGGLGNLFRPKSRRGSIASQASSEPTKKDEATSVEDPDISVPNLHARLEAVAAQKENSEERPKTAQQQVRGRSRINTNSLPATPPNLVDTPTTLVTPPTPTDPSAEFPRSAVTSDPDQPSSPGRPLSSVESIRHRRAQSAKLPSKLSNAIALPLTPTVEEAKTPGGTLTQPTSATGFFSSFITAANKAADQLQQNINTINKNKADSQAPAEQEVGEDIVPEARSLDTRKESVRRAPAVDTLGAGDLSLSHLGIAESTSPMSSTITLPQQDTTAHNVSSSQKVEEEAAARAVSVAYEKPVQTMISQAAGRPISVASNDRLTLNGEQSQSPPRSGNEIDSIKRSGSVRSKLSGRTRRHRASSATTGTVNTIAAGIQSSAAGFASPGIHGAGHRLTGFAVASSKRNKDFHQLFRSVPEDDYLIEDYSAALQKDILLHGRLYVSEGHVCFSSNILGWVTNLVIGFDEIACVEKKSTAMIFPNAIVIQTLQARNTFASFVARDSTYELIIGIWKISHPNLKSSLNGVALDDAGTGDKTEVANPEAFEEDSADGSDDEVYDEDEDDDVGSFTDAGTMLSAAGSEAGDVPLSRKTSAQPVNSIVQTNGVQVKGLESVEAVVAGTVASADFPGPTTHAPTECADVPDHYDRPLTDIIIAAPLGKVYSLMYGPASGAFMRKWLIDDQKSRELNMIDDKIGLDNEHRTMTFDYIKPLNAPVGPRQTKCITTVNLIAFDLEKAVTIDCSTATPDVPSGSVFTTKTRYCLMWGPGNTTRVIVNCTIEWTGKSWLKGPIEKGANDGQTEYVRSITAALKAAVTTKPVVVVAKGTAKKGKRRSKKDISDVDAALAQRDAVIAVAEQKAASWGLLEPLHQILEPFAALLRPFITSQVIIAVLVVLLLYTWLVPSHRGGSGVGMAGYGRPERVAAYGEIWRREESELWDWLEDRVGLDHLYAPSDEQRERQRALGTKGMGKRLADERMGQRQVDDAIRTTEERLAMLKEGVARKRAGKQSPRREETHRDPPQALGELSECAPLPTSTCGASQLLEPSLPCTHMHNLHDSRRTTANSAYMSQGPADSSSFPNLSRTGPGSLTSPSCANMTTGPTTVCVKRKIDELAPERLIVESAEPEPQRKKGHKDENVEGRERLRLQYMRVRREEGEGGDGFRDGFSGDRVKGGQQGVPETAGQQGRKIGGEGGRRVFHLKKPRSAVGGGGNAGQGGGGDGRANVATFVEARVDAPGSSRQAAGAPVPATSAEVQAPARPLKRPSRGLAMAARGQRTETVQDPARLEAVANNLHQFALSEISNAPKSKIAMLPKYAGRRRNMEQAPAAATEPRIRDDEDIDMDSEGDYVYETYILAPSSGAAGTADISMLDAEPSNIGYLIITNEDQSVWETYIEDEPSDPEYGTDEEDENAEDYYGADYPEDEMASDDEGGRNAYGYRANGGSDGEEWDEDTGAHSDDEEFGRSLDPWKARTAHGFVAHQKEMDGGDE</sequence>
<dbReference type="InterPro" id="IPR013883">
    <property type="entry name" value="TF_Iwr1_dom"/>
</dbReference>
<reference evidence="9" key="1">
    <citation type="submission" date="2021-12" db="EMBL/GenBank/DDBJ databases">
        <title>Black yeast isolated from Biological Soil Crust.</title>
        <authorList>
            <person name="Kurbessoian T."/>
        </authorList>
    </citation>
    <scope>NUCLEOTIDE SEQUENCE</scope>
    <source>
        <strain evidence="9">CCFEE 5208</strain>
    </source>
</reference>
<gene>
    <name evidence="9" type="ORF">LTR82_003594</name>
</gene>
<evidence type="ECO:0000313" key="10">
    <source>
        <dbReference type="Proteomes" id="UP001168146"/>
    </source>
</evidence>
<evidence type="ECO:0000256" key="5">
    <source>
        <dbReference type="ARBA" id="ARBA00022989"/>
    </source>
</evidence>
<feature type="compositionally biased region" description="Polar residues" evidence="7">
    <location>
        <begin position="524"/>
        <end position="534"/>
    </location>
</feature>
<dbReference type="GO" id="GO:0032366">
    <property type="term" value="P:intracellular sterol transport"/>
    <property type="evidence" value="ECO:0007669"/>
    <property type="project" value="TreeGrafter"/>
</dbReference>
<dbReference type="InterPro" id="IPR031968">
    <property type="entry name" value="VASt"/>
</dbReference>
<name>A0AAN6JCF9_9PEZI</name>
<protein>
    <recommendedName>
        <fullName evidence="8">VASt domain-containing protein</fullName>
    </recommendedName>
</protein>
<dbReference type="InterPro" id="IPR011993">
    <property type="entry name" value="PH-like_dom_sf"/>
</dbReference>
<feature type="region of interest" description="Disordered" evidence="7">
    <location>
        <begin position="732"/>
        <end position="771"/>
    </location>
</feature>
<comment type="similarity">
    <text evidence="3">Belongs to the IWR1/SLC7A6OS family.</text>
</comment>
<evidence type="ECO:0000256" key="6">
    <source>
        <dbReference type="ARBA" id="ARBA00023136"/>
    </source>
</evidence>
<evidence type="ECO:0000256" key="1">
    <source>
        <dbReference type="ARBA" id="ARBA00004167"/>
    </source>
</evidence>
<feature type="compositionally biased region" description="Basic and acidic residues" evidence="7">
    <location>
        <begin position="1352"/>
        <end position="1370"/>
    </location>
</feature>
<keyword evidence="5" id="KW-1133">Transmembrane helix</keyword>
<feature type="region of interest" description="Disordered" evidence="7">
    <location>
        <begin position="1"/>
        <end position="110"/>
    </location>
</feature>
<feature type="compositionally biased region" description="Basic residues" evidence="7">
    <location>
        <begin position="552"/>
        <end position="561"/>
    </location>
</feature>
<evidence type="ECO:0000256" key="7">
    <source>
        <dbReference type="SAM" id="MobiDB-lite"/>
    </source>
</evidence>
<organism evidence="9 10">
    <name type="scientific">Friedmanniomyces endolithicus</name>
    <dbReference type="NCBI Taxonomy" id="329885"/>
    <lineage>
        <taxon>Eukaryota</taxon>
        <taxon>Fungi</taxon>
        <taxon>Dikarya</taxon>
        <taxon>Ascomycota</taxon>
        <taxon>Pezizomycotina</taxon>
        <taxon>Dothideomycetes</taxon>
        <taxon>Dothideomycetidae</taxon>
        <taxon>Mycosphaerellales</taxon>
        <taxon>Teratosphaeriaceae</taxon>
        <taxon>Friedmanniomyces</taxon>
    </lineage>
</organism>
<dbReference type="GO" id="GO:0032934">
    <property type="term" value="F:sterol binding"/>
    <property type="evidence" value="ECO:0007669"/>
    <property type="project" value="TreeGrafter"/>
</dbReference>
<feature type="compositionally biased region" description="Low complexity" evidence="7">
    <location>
        <begin position="288"/>
        <end position="299"/>
    </location>
</feature>
<feature type="compositionally biased region" description="Basic and acidic residues" evidence="7">
    <location>
        <begin position="1169"/>
        <end position="1179"/>
    </location>
</feature>
<dbReference type="GO" id="GO:0140268">
    <property type="term" value="C:endoplasmic reticulum-plasma membrane contact site"/>
    <property type="evidence" value="ECO:0007669"/>
    <property type="project" value="TreeGrafter"/>
</dbReference>
<feature type="region of interest" description="Disordered" evidence="7">
    <location>
        <begin position="1155"/>
        <end position="1179"/>
    </location>
</feature>
<keyword evidence="6" id="KW-0472">Membrane</keyword>
<feature type="compositionally biased region" description="Basic and acidic residues" evidence="7">
    <location>
        <begin position="41"/>
        <end position="52"/>
    </location>
</feature>
<dbReference type="GO" id="GO:0005886">
    <property type="term" value="C:plasma membrane"/>
    <property type="evidence" value="ECO:0007669"/>
    <property type="project" value="TreeGrafter"/>
</dbReference>
<evidence type="ECO:0000313" key="9">
    <source>
        <dbReference type="EMBL" id="KAK0325312.1"/>
    </source>
</evidence>
<feature type="region of interest" description="Disordered" evidence="7">
    <location>
        <begin position="1263"/>
        <end position="1293"/>
    </location>
</feature>
<feature type="compositionally biased region" description="Acidic residues" evidence="7">
    <location>
        <begin position="1594"/>
        <end position="1611"/>
    </location>
</feature>
<evidence type="ECO:0000259" key="8">
    <source>
        <dbReference type="PROSITE" id="PS51778"/>
    </source>
</evidence>
<feature type="compositionally biased region" description="Acidic residues" evidence="7">
    <location>
        <begin position="743"/>
        <end position="765"/>
    </location>
</feature>
<dbReference type="Pfam" id="PF16016">
    <property type="entry name" value="VASt"/>
    <property type="match status" value="1"/>
</dbReference>
<dbReference type="Gene3D" id="2.30.29.30">
    <property type="entry name" value="Pleckstrin-homology domain (PH domain)/Phosphotyrosine-binding domain (PTB)"/>
    <property type="match status" value="1"/>
</dbReference>
<proteinExistence type="inferred from homology"/>
<feature type="region of interest" description="Disordered" evidence="7">
    <location>
        <begin position="1435"/>
        <end position="1465"/>
    </location>
</feature>